<sequence>MGGRFGRFAAVRFGRFAADTFARFVAIGFGRFAADRLGRFVAERFGRFVADRFGRFVADHWVLAVAALVLGYLLLPVAVVAGLSFNQPSSRLSYDFAEFTLDNWRDPCAGPGMCAAVLRSVQVGFVATAVSTVLGTLMAFALVRHRFRGRAAVNVLVLAPVATPEVVLGTSLLALLVAAGIPQGFWTVVIAHVMFCVSFVVVTVRARLSGMDGRLEEAAMDLYASEWQAFRRVTLPLVLPGIAAAALLAFSLSFDDFVVTNFNSGTTVTFPMYVWGASQRGIPPQVNVVGTAMFAVALLMLAASRLGRRSTRSSRSTRSRRSTRGRR</sequence>
<comment type="subcellular location">
    <subcellularLocation>
        <location evidence="1 8">Cell membrane</location>
        <topology evidence="1 8">Multi-pass membrane protein</topology>
    </subcellularLocation>
</comment>
<organism evidence="10 11">
    <name type="scientific">Plantactinospora mayteni</name>
    <dbReference type="NCBI Taxonomy" id="566021"/>
    <lineage>
        <taxon>Bacteria</taxon>
        <taxon>Bacillati</taxon>
        <taxon>Actinomycetota</taxon>
        <taxon>Actinomycetes</taxon>
        <taxon>Micromonosporales</taxon>
        <taxon>Micromonosporaceae</taxon>
        <taxon>Plantactinospora</taxon>
    </lineage>
</organism>
<keyword evidence="7 8" id="KW-0472">Membrane</keyword>
<dbReference type="InterPro" id="IPR051789">
    <property type="entry name" value="Bact_Polyamine_Transport"/>
</dbReference>
<dbReference type="EMBL" id="BONX01000012">
    <property type="protein sequence ID" value="GIG95938.1"/>
    <property type="molecule type" value="Genomic_DNA"/>
</dbReference>
<dbReference type="RefSeq" id="WP_239312228.1">
    <property type="nucleotide sequence ID" value="NZ_BAAAZQ010000008.1"/>
</dbReference>
<dbReference type="CDD" id="cd06261">
    <property type="entry name" value="TM_PBP2"/>
    <property type="match status" value="1"/>
</dbReference>
<feature type="transmembrane region" description="Helical" evidence="8">
    <location>
        <begin position="155"/>
        <end position="179"/>
    </location>
</feature>
<gene>
    <name evidence="10" type="ORF">Pma05_25110</name>
</gene>
<dbReference type="Proteomes" id="UP000621500">
    <property type="component" value="Unassembled WGS sequence"/>
</dbReference>
<keyword evidence="4" id="KW-1003">Cell membrane</keyword>
<evidence type="ECO:0000259" key="9">
    <source>
        <dbReference type="PROSITE" id="PS50928"/>
    </source>
</evidence>
<feature type="transmembrane region" description="Helical" evidence="8">
    <location>
        <begin position="233"/>
        <end position="254"/>
    </location>
</feature>
<feature type="transmembrane region" description="Helical" evidence="8">
    <location>
        <begin position="185"/>
        <end position="204"/>
    </location>
</feature>
<keyword evidence="5 8" id="KW-0812">Transmembrane</keyword>
<evidence type="ECO:0000256" key="2">
    <source>
        <dbReference type="ARBA" id="ARBA00007069"/>
    </source>
</evidence>
<feature type="transmembrane region" description="Helical" evidence="8">
    <location>
        <begin position="123"/>
        <end position="143"/>
    </location>
</feature>
<evidence type="ECO:0000256" key="1">
    <source>
        <dbReference type="ARBA" id="ARBA00004651"/>
    </source>
</evidence>
<dbReference type="InterPro" id="IPR035906">
    <property type="entry name" value="MetI-like_sf"/>
</dbReference>
<dbReference type="InterPro" id="IPR000515">
    <property type="entry name" value="MetI-like"/>
</dbReference>
<evidence type="ECO:0000256" key="4">
    <source>
        <dbReference type="ARBA" id="ARBA00022475"/>
    </source>
</evidence>
<evidence type="ECO:0000256" key="5">
    <source>
        <dbReference type="ARBA" id="ARBA00022692"/>
    </source>
</evidence>
<evidence type="ECO:0000256" key="3">
    <source>
        <dbReference type="ARBA" id="ARBA00022448"/>
    </source>
</evidence>
<reference evidence="10 11" key="1">
    <citation type="submission" date="2021-01" db="EMBL/GenBank/DDBJ databases">
        <title>Whole genome shotgun sequence of Plantactinospora mayteni NBRC 109088.</title>
        <authorList>
            <person name="Komaki H."/>
            <person name="Tamura T."/>
        </authorList>
    </citation>
    <scope>NUCLEOTIDE SEQUENCE [LARGE SCALE GENOMIC DNA]</scope>
    <source>
        <strain evidence="10 11">NBRC 109088</strain>
    </source>
</reference>
<evidence type="ECO:0000313" key="10">
    <source>
        <dbReference type="EMBL" id="GIG95938.1"/>
    </source>
</evidence>
<keyword evidence="3 8" id="KW-0813">Transport</keyword>
<accession>A0ABQ4EMQ3</accession>
<name>A0ABQ4EMQ3_9ACTN</name>
<dbReference type="SUPFAM" id="SSF161098">
    <property type="entry name" value="MetI-like"/>
    <property type="match status" value="1"/>
</dbReference>
<feature type="transmembrane region" description="Helical" evidence="8">
    <location>
        <begin position="288"/>
        <end position="306"/>
    </location>
</feature>
<proteinExistence type="inferred from homology"/>
<evidence type="ECO:0000256" key="6">
    <source>
        <dbReference type="ARBA" id="ARBA00022989"/>
    </source>
</evidence>
<protein>
    <recommendedName>
        <fullName evidence="9">ABC transmembrane type-1 domain-containing protein</fullName>
    </recommendedName>
</protein>
<comment type="similarity">
    <text evidence="2">Belongs to the binding-protein-dependent transport system permease family. CysTW subfamily.</text>
</comment>
<keyword evidence="11" id="KW-1185">Reference proteome</keyword>
<dbReference type="PANTHER" id="PTHR43848:SF2">
    <property type="entry name" value="PUTRESCINE TRANSPORT SYSTEM PERMEASE PROTEIN POTI"/>
    <property type="match status" value="1"/>
</dbReference>
<evidence type="ECO:0000256" key="7">
    <source>
        <dbReference type="ARBA" id="ARBA00023136"/>
    </source>
</evidence>
<dbReference type="PROSITE" id="PS50928">
    <property type="entry name" value="ABC_TM1"/>
    <property type="match status" value="1"/>
</dbReference>
<dbReference type="Gene3D" id="1.10.3720.10">
    <property type="entry name" value="MetI-like"/>
    <property type="match status" value="1"/>
</dbReference>
<evidence type="ECO:0000256" key="8">
    <source>
        <dbReference type="RuleBase" id="RU363032"/>
    </source>
</evidence>
<feature type="domain" description="ABC transmembrane type-1" evidence="9">
    <location>
        <begin position="117"/>
        <end position="307"/>
    </location>
</feature>
<evidence type="ECO:0000313" key="11">
    <source>
        <dbReference type="Proteomes" id="UP000621500"/>
    </source>
</evidence>
<dbReference type="Pfam" id="PF00528">
    <property type="entry name" value="BPD_transp_1"/>
    <property type="match status" value="1"/>
</dbReference>
<dbReference type="PANTHER" id="PTHR43848">
    <property type="entry name" value="PUTRESCINE TRANSPORT SYSTEM PERMEASE PROTEIN POTI"/>
    <property type="match status" value="1"/>
</dbReference>
<keyword evidence="6 8" id="KW-1133">Transmembrane helix</keyword>
<feature type="transmembrane region" description="Helical" evidence="8">
    <location>
        <begin position="61"/>
        <end position="85"/>
    </location>
</feature>
<comment type="caution">
    <text evidence="10">The sequence shown here is derived from an EMBL/GenBank/DDBJ whole genome shotgun (WGS) entry which is preliminary data.</text>
</comment>